<evidence type="ECO:0000313" key="3">
    <source>
        <dbReference type="Proteomes" id="UP001601422"/>
    </source>
</evidence>
<comment type="caution">
    <text evidence="2">The sequence shown here is derived from an EMBL/GenBank/DDBJ whole genome shotgun (WGS) entry which is preliminary data.</text>
</comment>
<proteinExistence type="predicted"/>
<dbReference type="RefSeq" id="WP_362048503.1">
    <property type="nucleotide sequence ID" value="NZ_JBEXVS010000055.1"/>
</dbReference>
<organism evidence="2 3">
    <name type="scientific">Streptomyces tibetensis</name>
    <dbReference type="NCBI Taxonomy" id="2382123"/>
    <lineage>
        <taxon>Bacteria</taxon>
        <taxon>Bacillati</taxon>
        <taxon>Actinomycetota</taxon>
        <taxon>Actinomycetes</taxon>
        <taxon>Kitasatosporales</taxon>
        <taxon>Streptomycetaceae</taxon>
        <taxon>Streptomyces</taxon>
    </lineage>
</organism>
<evidence type="ECO:0000256" key="1">
    <source>
        <dbReference type="SAM" id="MobiDB-lite"/>
    </source>
</evidence>
<feature type="region of interest" description="Disordered" evidence="1">
    <location>
        <begin position="1"/>
        <end position="41"/>
    </location>
</feature>
<gene>
    <name evidence="2" type="ORF">ACFYQT_22025</name>
</gene>
<accession>A0ABW6N0X2</accession>
<name>A0ABW6N0X2_9ACTN</name>
<protein>
    <submittedName>
        <fullName evidence="2">Uncharacterized protein</fullName>
    </submittedName>
</protein>
<evidence type="ECO:0000313" key="2">
    <source>
        <dbReference type="EMBL" id="MFF0006102.1"/>
    </source>
</evidence>
<feature type="compositionally biased region" description="Basic and acidic residues" evidence="1">
    <location>
        <begin position="1"/>
        <end position="13"/>
    </location>
</feature>
<keyword evidence="3" id="KW-1185">Reference proteome</keyword>
<dbReference type="Proteomes" id="UP001601422">
    <property type="component" value="Unassembled WGS sequence"/>
</dbReference>
<dbReference type="EMBL" id="JBIAJP010000006">
    <property type="protein sequence ID" value="MFF0006102.1"/>
    <property type="molecule type" value="Genomic_DNA"/>
</dbReference>
<reference evidence="2 3" key="1">
    <citation type="submission" date="2024-10" db="EMBL/GenBank/DDBJ databases">
        <title>The Natural Products Discovery Center: Release of the First 8490 Sequenced Strains for Exploring Actinobacteria Biosynthetic Diversity.</title>
        <authorList>
            <person name="Kalkreuter E."/>
            <person name="Kautsar S.A."/>
            <person name="Yang D."/>
            <person name="Bader C.D."/>
            <person name="Teijaro C.N."/>
            <person name="Fluegel L."/>
            <person name="Davis C.M."/>
            <person name="Simpson J.R."/>
            <person name="Lauterbach L."/>
            <person name="Steele A.D."/>
            <person name="Gui C."/>
            <person name="Meng S."/>
            <person name="Li G."/>
            <person name="Viehrig K."/>
            <person name="Ye F."/>
            <person name="Su P."/>
            <person name="Kiefer A.F."/>
            <person name="Nichols A."/>
            <person name="Cepeda A.J."/>
            <person name="Yan W."/>
            <person name="Fan B."/>
            <person name="Jiang Y."/>
            <person name="Adhikari A."/>
            <person name="Zheng C.-J."/>
            <person name="Schuster L."/>
            <person name="Cowan T.M."/>
            <person name="Smanski M.J."/>
            <person name="Chevrette M.G."/>
            <person name="De Carvalho L.P.S."/>
            <person name="Shen B."/>
        </authorList>
    </citation>
    <scope>NUCLEOTIDE SEQUENCE [LARGE SCALE GENOMIC DNA]</scope>
    <source>
        <strain evidence="2 3">NPDC005497</strain>
    </source>
</reference>
<sequence length="41" mass="4367">MSDLARRVGEEGAPRGIRTDPVVVPGLIDMPPGREAPARRA</sequence>